<keyword evidence="1 2" id="KW-0175">Coiled coil</keyword>
<accession>A0A9P0GFP2</accession>
<sequence>MSRKKKTELSEGEKFQLALQAEQELARLCRNYTMLERNRYQKGDKGGKLMKQKKVLDIFRGEQKELMTDLTVAGAGARVFEDDKNCEKITDLLSECDKLDEEIKLQEFHLEEIEGQMNLNKKKLIDLTAKQVTDEKHYQRVLKGEKTVEILDNKLEVQIKKFCQISAGNINLREEIRYLLHEREEFNKLWDNLINNLCVGRKFMLELIEQATIAYDQREDWVNKLTMLRQKAHHDLVNHIVEIRTMQRKIDDDIKLQEFFSIKNQKRKMSDLEEKEKRKRKLNKDNMEKKLERYLQILITIKEFTGEGRVNVIANNFVIQEEENFAMFKYINHLNGEMENITDRLADLHKKIDDQKELNEVRRSEQEHKLEGLQEEYKKVKAITEAKQEELKDVNDTLKTILAGISVLFKMFGCKNDPLVRMLGHNQTVNNNNALLYLEILERNIVEAMLGNYYKEKVLEHKTASRDIMTMVEEKMPPLIEPVDRIVPTSPCALCVEHDQVLDVIDILQIAMTKEEAQARLKDRPQEAETCMHNVSACHLPKSRQIIQKRYQ</sequence>
<dbReference type="Proteomes" id="UP001153636">
    <property type="component" value="Chromosome 6"/>
</dbReference>
<name>A0A9P0GFP2_9CUCU</name>
<keyword evidence="5" id="KW-1185">Reference proteome</keyword>
<dbReference type="InterPro" id="IPR049258">
    <property type="entry name" value="ODAD1_CC"/>
</dbReference>
<organism evidence="4 5">
    <name type="scientific">Psylliodes chrysocephalus</name>
    <dbReference type="NCBI Taxonomy" id="3402493"/>
    <lineage>
        <taxon>Eukaryota</taxon>
        <taxon>Metazoa</taxon>
        <taxon>Ecdysozoa</taxon>
        <taxon>Arthropoda</taxon>
        <taxon>Hexapoda</taxon>
        <taxon>Insecta</taxon>
        <taxon>Pterygota</taxon>
        <taxon>Neoptera</taxon>
        <taxon>Endopterygota</taxon>
        <taxon>Coleoptera</taxon>
        <taxon>Polyphaga</taxon>
        <taxon>Cucujiformia</taxon>
        <taxon>Chrysomeloidea</taxon>
        <taxon>Chrysomelidae</taxon>
        <taxon>Galerucinae</taxon>
        <taxon>Alticini</taxon>
        <taxon>Psylliodes</taxon>
    </lineage>
</organism>
<reference evidence="4" key="1">
    <citation type="submission" date="2022-01" db="EMBL/GenBank/DDBJ databases">
        <authorList>
            <person name="King R."/>
        </authorList>
    </citation>
    <scope>NUCLEOTIDE SEQUENCE</scope>
</reference>
<dbReference type="OrthoDB" id="6766775at2759"/>
<feature type="domain" description="ODAD1 central coiled coil region" evidence="3">
    <location>
        <begin position="145"/>
        <end position="424"/>
    </location>
</feature>
<dbReference type="EMBL" id="OV651818">
    <property type="protein sequence ID" value="CAH1111844.1"/>
    <property type="molecule type" value="Genomic_DNA"/>
</dbReference>
<gene>
    <name evidence="4" type="ORF">PSYICH_LOCUS12823</name>
</gene>
<protein>
    <recommendedName>
        <fullName evidence="3">ODAD1 central coiled coil region domain-containing protein</fullName>
    </recommendedName>
</protein>
<dbReference type="PANTHER" id="PTHR21694:SF18">
    <property type="entry name" value="COILED-COIL DOMAIN-CONTAINING PROTEIN 63"/>
    <property type="match status" value="1"/>
</dbReference>
<evidence type="ECO:0000259" key="3">
    <source>
        <dbReference type="Pfam" id="PF21773"/>
    </source>
</evidence>
<evidence type="ECO:0000256" key="2">
    <source>
        <dbReference type="SAM" id="Coils"/>
    </source>
</evidence>
<feature type="coiled-coil region" evidence="2">
    <location>
        <begin position="262"/>
        <end position="292"/>
    </location>
</feature>
<feature type="coiled-coil region" evidence="2">
    <location>
        <begin position="96"/>
        <end position="130"/>
    </location>
</feature>
<evidence type="ECO:0000313" key="4">
    <source>
        <dbReference type="EMBL" id="CAH1111844.1"/>
    </source>
</evidence>
<evidence type="ECO:0000313" key="5">
    <source>
        <dbReference type="Proteomes" id="UP001153636"/>
    </source>
</evidence>
<dbReference type="AlphaFoldDB" id="A0A9P0GFP2"/>
<evidence type="ECO:0000256" key="1">
    <source>
        <dbReference type="ARBA" id="ARBA00023054"/>
    </source>
</evidence>
<feature type="coiled-coil region" evidence="2">
    <location>
        <begin position="331"/>
        <end position="390"/>
    </location>
</feature>
<proteinExistence type="predicted"/>
<dbReference type="Pfam" id="PF21773">
    <property type="entry name" value="ODAD1_CC"/>
    <property type="match status" value="1"/>
</dbReference>
<dbReference type="PANTHER" id="PTHR21694">
    <property type="entry name" value="COILED-COIL DOMAIN-CONTAINING PROTEIN 63"/>
    <property type="match status" value="1"/>
</dbReference>
<dbReference type="InterPro" id="IPR051876">
    <property type="entry name" value="ODA-DC/CCD"/>
</dbReference>